<feature type="domain" description="AB hydrolase-1" evidence="1">
    <location>
        <begin position="35"/>
        <end position="166"/>
    </location>
</feature>
<keyword evidence="3" id="KW-1185">Reference proteome</keyword>
<dbReference type="InterPro" id="IPR000073">
    <property type="entry name" value="AB_hydrolase_1"/>
</dbReference>
<dbReference type="RefSeq" id="WP_011647021.1">
    <property type="nucleotide sequence ID" value="NZ_ARYI01000025.1"/>
</dbReference>
<dbReference type="InterPro" id="IPR029058">
    <property type="entry name" value="AB_hydrolase_fold"/>
</dbReference>
<dbReference type="GO" id="GO:0004806">
    <property type="term" value="F:triacylglycerol lipase activity"/>
    <property type="evidence" value="ECO:0007669"/>
    <property type="project" value="TreeGrafter"/>
</dbReference>
<comment type="caution">
    <text evidence="2">The sequence shown here is derived from an EMBL/GenBank/DDBJ whole genome shotgun (WGS) entry which is preliminary data.</text>
</comment>
<protein>
    <submittedName>
        <fullName evidence="2">Poly(3-hydroxyalkanoate) depolymerase</fullName>
    </submittedName>
</protein>
<dbReference type="Gene3D" id="3.40.50.1820">
    <property type="entry name" value="alpha/beta hydrolase"/>
    <property type="match status" value="1"/>
</dbReference>
<dbReference type="EMBL" id="ARYI01000025">
    <property type="protein sequence ID" value="KCZ84009.1"/>
    <property type="molecule type" value="Genomic_DNA"/>
</dbReference>
<dbReference type="PANTHER" id="PTHR43433">
    <property type="entry name" value="HYDROLASE, ALPHA/BETA FOLD FAMILY PROTEIN"/>
    <property type="match status" value="1"/>
</dbReference>
<sequence>MPATARKPVITMETIDGITLRVAHWPATGQAGGRPLVFFNGIGANLELASGLGGMFPDREILTLDVPGVGLSPVTQWPYRHWMLARWIRKLVDRYGIDEMDVMGVSWGGALAQQFAFQYRSRVKRLILCATTAGVTMIPGRPASLSKMVDTRRYSDPEFMRENFAKLYGDAADESAGGHIDNLMPPDPKGYLYQILAFAGWSSLPFIRFLKMPTLVIMGDADSIVPVANGHILNFALPDSRLRIIKGGGHLFLVTRAEETGALIREFMDEENAAPLSNAA</sequence>
<dbReference type="SUPFAM" id="SSF53474">
    <property type="entry name" value="alpha/beta-Hydrolases"/>
    <property type="match status" value="1"/>
</dbReference>
<gene>
    <name evidence="2" type="ORF">HHI_17468</name>
</gene>
<dbReference type="GO" id="GO:0046503">
    <property type="term" value="P:glycerolipid catabolic process"/>
    <property type="evidence" value="ECO:0007669"/>
    <property type="project" value="TreeGrafter"/>
</dbReference>
<evidence type="ECO:0000313" key="3">
    <source>
        <dbReference type="Proteomes" id="UP000025061"/>
    </source>
</evidence>
<reference evidence="2 3" key="1">
    <citation type="submission" date="2013-04" db="EMBL/GenBank/DDBJ databases">
        <title>Hyphomonas hirschiana VP5 Genome Sequencing.</title>
        <authorList>
            <person name="Lai Q."/>
            <person name="Shao Z."/>
        </authorList>
    </citation>
    <scope>NUCLEOTIDE SEQUENCE [LARGE SCALE GENOMIC DNA]</scope>
    <source>
        <strain evidence="2 3">VP5</strain>
    </source>
</reference>
<organism evidence="2 3">
    <name type="scientific">Hyphomonas hirschiana VP5</name>
    <dbReference type="NCBI Taxonomy" id="1280951"/>
    <lineage>
        <taxon>Bacteria</taxon>
        <taxon>Pseudomonadati</taxon>
        <taxon>Pseudomonadota</taxon>
        <taxon>Alphaproteobacteria</taxon>
        <taxon>Hyphomonadales</taxon>
        <taxon>Hyphomonadaceae</taxon>
        <taxon>Hyphomonas</taxon>
    </lineage>
</organism>
<dbReference type="AlphaFoldDB" id="A0A059F750"/>
<evidence type="ECO:0000313" key="2">
    <source>
        <dbReference type="EMBL" id="KCZ84009.1"/>
    </source>
</evidence>
<dbReference type="PANTHER" id="PTHR43433:SF5">
    <property type="entry name" value="AB HYDROLASE-1 DOMAIN-CONTAINING PROTEIN"/>
    <property type="match status" value="1"/>
</dbReference>
<dbReference type="Proteomes" id="UP000025061">
    <property type="component" value="Unassembled WGS sequence"/>
</dbReference>
<dbReference type="Pfam" id="PF00561">
    <property type="entry name" value="Abhydrolase_1"/>
    <property type="match status" value="1"/>
</dbReference>
<dbReference type="PRINTS" id="PR00111">
    <property type="entry name" value="ABHYDROLASE"/>
</dbReference>
<evidence type="ECO:0000259" key="1">
    <source>
        <dbReference type="Pfam" id="PF00561"/>
    </source>
</evidence>
<dbReference type="InterPro" id="IPR050471">
    <property type="entry name" value="AB_hydrolase"/>
</dbReference>
<proteinExistence type="predicted"/>
<dbReference type="PATRIC" id="fig|1280951.3.peg.3517"/>
<accession>A0A059F750</accession>
<name>A0A059F750_9PROT</name>